<protein>
    <submittedName>
        <fullName evidence="5">Minor coat protein</fullName>
    </submittedName>
</protein>
<evidence type="ECO:0000256" key="2">
    <source>
        <dbReference type="ARBA" id="ARBA00022561"/>
    </source>
</evidence>
<feature type="compositionally biased region" description="Basic and acidic residues" evidence="4">
    <location>
        <begin position="442"/>
        <end position="458"/>
    </location>
</feature>
<feature type="region of interest" description="Disordered" evidence="4">
    <location>
        <begin position="437"/>
        <end position="464"/>
    </location>
</feature>
<dbReference type="Pfam" id="PF01785">
    <property type="entry name" value="Closter_coat"/>
    <property type="match status" value="1"/>
</dbReference>
<evidence type="ECO:0000256" key="1">
    <source>
        <dbReference type="ARBA" id="ARBA00004328"/>
    </source>
</evidence>
<dbReference type="EMBL" id="LC523023">
    <property type="protein sequence ID" value="BCA25879.1"/>
    <property type="molecule type" value="Genomic_RNA"/>
</dbReference>
<reference evidence="5" key="1">
    <citation type="journal article" date="2020" name="Viruses">
        <title>Updating the quarantine status of Prunus infecting viruses in Australia.</title>
        <authorList>
            <person name="Kinoti W.M."/>
            <person name="Nancarrow N."/>
            <person name="Dann A."/>
            <person name="Rodoni B.C."/>
            <person name="Constable F.E."/>
        </authorList>
    </citation>
    <scope>NUCLEOTIDE SEQUENCE</scope>
    <source>
        <strain evidence="5">LV27S2</strain>
    </source>
</reference>
<dbReference type="GO" id="GO:0019028">
    <property type="term" value="C:viral capsid"/>
    <property type="evidence" value="ECO:0007669"/>
    <property type="project" value="UniProtKB-KW"/>
</dbReference>
<organism evidence="5">
    <name type="scientific">Little cherry virus 1</name>
    <dbReference type="NCBI Taxonomy" id="217686"/>
    <lineage>
        <taxon>Viruses</taxon>
        <taxon>Riboviria</taxon>
        <taxon>Orthornavirae</taxon>
        <taxon>Kitrinoviricota</taxon>
        <taxon>Alsuviricetes</taxon>
        <taxon>Martellivirales</taxon>
        <taxon>Closteroviridae</taxon>
        <taxon>Velarivirus</taxon>
        <taxon>Velarivirus nanoavii</taxon>
    </lineage>
</organism>
<keyword evidence="3" id="KW-0946">Virion</keyword>
<dbReference type="InterPro" id="IPR002679">
    <property type="entry name" value="Closter_coat"/>
</dbReference>
<keyword evidence="2 5" id="KW-0167">Capsid protein</keyword>
<sequence>MNLYDSYTISRVSFNKLEVKISLSDLRTCIAVDKTYYVMVGNDNNNIKFMLLSPDHISLNWRFRVEMIVNNSLLNNEQSNEYIFNKTDLDVSNVDPRDFRYSVSGFNSTLAVEVNGVKLFNLKPTFLTRNDIVYGVNEFYNKNLLRIMDEFVSVSAMFKSARHNIEIVLDGKPYLGSWYLNDGPSHKSIAHVKNKVENVETILDLIPNNFNKINLLAIGLNNPVDLKVNLGNNNCLRVYDVIKCSDESHEAVVLCELQSTNNEVLNVILQFWIGIGDNILEFVLRCKNSYFGCEIWKNFSGKYSRLTDFVRHHSFTKDYSSGKIFIGFYYDEEIFSYVFTINGVIACMVKSDLLDSNYEVGFEYQIYGEDIENFNFKDFKRIKSDNAIYRILRYPYSLLRPANIDMTSHHINNNIRTNSEVLLTEISEVKDLFNTPQMRPTLESDSKNKDAKRPRLESESNSELTNTVLPIAQQEVENKPINLKQPTALIIADNSPIEVKPNYIWVFEYANDCDQVIATIAKGIQVSVGDAKLIVFQTAICCGTSIESVHDKHTSLVFNFLNNKKIYLRYIATCFFRRNTKVNLFRRYMRSCTSEVLELLRIGRLSPSLGRAIVLGIPKQYAFLACDFWNFDEMNLTTQEHEVIGNLKSANKTNQRIHLLKP</sequence>
<evidence type="ECO:0000256" key="3">
    <source>
        <dbReference type="ARBA" id="ARBA00022844"/>
    </source>
</evidence>
<evidence type="ECO:0000313" key="5">
    <source>
        <dbReference type="EMBL" id="BCA25879.1"/>
    </source>
</evidence>
<name>A0A679GFS2_9CLOS</name>
<proteinExistence type="predicted"/>
<comment type="subcellular location">
    <subcellularLocation>
        <location evidence="1">Virion</location>
    </subcellularLocation>
</comment>
<accession>A0A679GFS2</accession>
<evidence type="ECO:0000256" key="4">
    <source>
        <dbReference type="SAM" id="MobiDB-lite"/>
    </source>
</evidence>